<gene>
    <name evidence="2" type="ORF">ElyMa_004306100</name>
</gene>
<organism evidence="2 3">
    <name type="scientific">Elysia marginata</name>
    <dbReference type="NCBI Taxonomy" id="1093978"/>
    <lineage>
        <taxon>Eukaryota</taxon>
        <taxon>Metazoa</taxon>
        <taxon>Spiralia</taxon>
        <taxon>Lophotrochozoa</taxon>
        <taxon>Mollusca</taxon>
        <taxon>Gastropoda</taxon>
        <taxon>Heterobranchia</taxon>
        <taxon>Euthyneura</taxon>
        <taxon>Panpulmonata</taxon>
        <taxon>Sacoglossa</taxon>
        <taxon>Placobranchoidea</taxon>
        <taxon>Plakobranchidae</taxon>
        <taxon>Elysia</taxon>
    </lineage>
</organism>
<name>A0AAV4GXV5_9GAST</name>
<feature type="region of interest" description="Disordered" evidence="1">
    <location>
        <begin position="840"/>
        <end position="859"/>
    </location>
</feature>
<evidence type="ECO:0000256" key="1">
    <source>
        <dbReference type="SAM" id="MobiDB-lite"/>
    </source>
</evidence>
<feature type="compositionally biased region" description="Basic and acidic residues" evidence="1">
    <location>
        <begin position="1664"/>
        <end position="1678"/>
    </location>
</feature>
<feature type="compositionally biased region" description="Basic and acidic residues" evidence="1">
    <location>
        <begin position="1541"/>
        <end position="1555"/>
    </location>
</feature>
<accession>A0AAV4GXV5</accession>
<protein>
    <recommendedName>
        <fullName evidence="4">PH domain-containing protein</fullName>
    </recommendedName>
</protein>
<feature type="compositionally biased region" description="Basic and acidic residues" evidence="1">
    <location>
        <begin position="1642"/>
        <end position="1655"/>
    </location>
</feature>
<feature type="compositionally biased region" description="Polar residues" evidence="1">
    <location>
        <begin position="1708"/>
        <end position="1725"/>
    </location>
</feature>
<dbReference type="Gene3D" id="3.90.228.10">
    <property type="match status" value="1"/>
</dbReference>
<proteinExistence type="predicted"/>
<feature type="non-terminal residue" evidence="2">
    <location>
        <position position="1927"/>
    </location>
</feature>
<evidence type="ECO:0000313" key="2">
    <source>
        <dbReference type="EMBL" id="GFR90532.1"/>
    </source>
</evidence>
<dbReference type="Proteomes" id="UP000762676">
    <property type="component" value="Unassembled WGS sequence"/>
</dbReference>
<dbReference type="EMBL" id="BMAT01008673">
    <property type="protein sequence ID" value="GFR90532.1"/>
    <property type="molecule type" value="Genomic_DNA"/>
</dbReference>
<sequence>MSSRLPLLIANQHEDYTERKIKKIVYRSFEDIDLTHVWLDPIETRRAIALIDVHPRGNVPEYHALEKQPYLLAWADPATSLLVNTNGISSLNYGTPDKLKMLFTMKKRGGSSVEFVKMWSPLDDSESSMNYFEIGFVHGWDAVLKASCKSWTVEGENLTLLPLFPCFQEDLETQILKLPNSKQCIHAPKTFDAEEVKDISVSTSQITGNTSQTRKYQMKEDDQTISPQTKDGLTSREMVGSQMARPECFDSKSKLDESFLSQNNIVSIDDEQMDFSKRDQNFGLPINSSFPNDAIPNGSDNKTSIYAGMKGKLPALARDILAETHFPKSEAITDQSIKSGGSSASLLQKVVYIKYSNPFLGWLLSVMEYESSSKIIRDIDQDKKIICFQSEDGRGKEWVAALEQESSNISMMPDYEEFFLMAMRPMIQLSLEGKKLSLSLDQEQPQLLLTKTGDHENNQMRLGTWIKSLIAKESIPNIPEEWFEDESYYNQVKEIHPCVKFISCKDERSIKLLALSWDEAKKSLSSAARDLKNWLVLSRKSLQTADFDGKRAARPGSTPQYLKSKYDNESSYADENFESPFEKFNTDSTLPNEFVNETYSHANLTNKLPGMARDILAQTHFPKPEEITYENHIGLSASLLQKVVDIKCSNLFLGWLLSVMEYESSSKIITFFDPDKEIFCFQSEDERKEEWLAALEQESYDISQMPNYVEKFLISLKPIIHLSLEGKKLSLSMDQKKPQLLLTKTGDIENDQMRLQTWIKSLIARESIPNIPEEWFEDESCYSKVKELHTCVEFISCKDERSIKLLALSWDEAKKSLSSAARDLKNLLVLSRISVKTNPGTTDLDGGKASQPESTSQSLKLNKMGRSYPAKNHGDYFMKWHLRGLDFLKRFLWREIEMLKEKYHPLNIHVEHGGLKIQNAPWLDEVKNYLLSLQRQIKCHRQHFIFPMLQQFLQSEGQDLLNKTVDKHQCLIFFPGRDQEMPSGSVDTLELTSSCYHGIFLGTARKDQQSIHLVQGEPEHMDVDMIVAVTASTDVHEATIERCHSRDRLVLNLPEWSSPKGIDCHDLFEQQRQKLQEAIRLVFQQAAHFEYKRVAIFTNGMRNSEHANFPAEDFADAVGCALWTAGLHDFLDVYICDTSSSLIFKAFDYIFARRKIAFRLTDERDWEVITTEETSSVPDYNCLQKNRHISVNLFKPGWSIPSFPQNELVCLPVTMFIDHISIPFIGTEDQRELEKIIFRRFSDGLLAGQTEFFSLARKQFLVYCCPPWGFDADKTLGEAMTSCFHKASSYQRVHFVPPLGYPEHYVAHKVFQSLDTFTESIKDYTSINIWVQNHSQQKMLDAELNKRKSEQKGFFSKLMSFLPDGKQTDGPSAGIQVIRSHTPKTVIGFTANNDQKAQEASGALLSKLSDLMKQNTQKLKLNRRKVRKLQDLETMVKNDPRISAELKYQVQRKNKGNKNRQKRSQGFENIDLVVSALTKDLLAEFLHSLQMTFGVEIFSRIEDQGIDNHKQSSNKTKNSGAMNFRCKTEEMSHGEQNMRGNRAEPMKVDDTRTDEADQQLAATTTFFDKCDSDSNQWRSERNTIDDNRMSEATKDELRNEISHSPEQMQQIEEFKKSQRQDTQMQIKPSEEEDLRNQVPFAKDGDHGKSCKKDGFDSNAIFSRALEEKSKNKKEDTLLKKSSKTARGENTTDQLAFHQPSTEKRESLNETTHNTLQNVPPKSQGQKGVCSDTGEVNSVEHLMEWESVDPQTCISTNLKHFQWMFKSESGFTHCDPQTNEALEEAYSHGKTGIIKIGKGHVDLNSLTAKGTDKEKELIRVETFDSSSLEAVLCPQHWCKKNFRTVDLETNNGHYKNVFQSLKNGLKSFEVEILKIEALENPHLFKKYRCKQKQLLGVKDTVLWHRVSLESKLLACQYGLHYNFMEIPP</sequence>
<feature type="region of interest" description="Disordered" evidence="1">
    <location>
        <begin position="1571"/>
        <end position="1730"/>
    </location>
</feature>
<evidence type="ECO:0000313" key="3">
    <source>
        <dbReference type="Proteomes" id="UP000762676"/>
    </source>
</evidence>
<reference evidence="2 3" key="1">
    <citation type="journal article" date="2021" name="Elife">
        <title>Chloroplast acquisition without the gene transfer in kleptoplastic sea slugs, Plakobranchus ocellatus.</title>
        <authorList>
            <person name="Maeda T."/>
            <person name="Takahashi S."/>
            <person name="Yoshida T."/>
            <person name="Shimamura S."/>
            <person name="Takaki Y."/>
            <person name="Nagai Y."/>
            <person name="Toyoda A."/>
            <person name="Suzuki Y."/>
            <person name="Arimoto A."/>
            <person name="Ishii H."/>
            <person name="Satoh N."/>
            <person name="Nishiyama T."/>
            <person name="Hasebe M."/>
            <person name="Maruyama T."/>
            <person name="Minagawa J."/>
            <person name="Obokata J."/>
            <person name="Shigenobu S."/>
        </authorList>
    </citation>
    <scope>NUCLEOTIDE SEQUENCE [LARGE SCALE GENOMIC DNA]</scope>
</reference>
<feature type="compositionally biased region" description="Basic and acidic residues" evidence="1">
    <location>
        <begin position="1571"/>
        <end position="1603"/>
    </location>
</feature>
<feature type="region of interest" description="Disordered" evidence="1">
    <location>
        <begin position="1530"/>
        <end position="1556"/>
    </location>
</feature>
<evidence type="ECO:0008006" key="4">
    <source>
        <dbReference type="Google" id="ProtNLM"/>
    </source>
</evidence>
<comment type="caution">
    <text evidence="2">The sequence shown here is derived from an EMBL/GenBank/DDBJ whole genome shotgun (WGS) entry which is preliminary data.</text>
</comment>
<keyword evidence="3" id="KW-1185">Reference proteome</keyword>